<protein>
    <recommendedName>
        <fullName evidence="2">beta-fructofuranosidase</fullName>
        <ecNumber evidence="2">3.2.1.26</ecNumber>
    </recommendedName>
</protein>
<dbReference type="CDD" id="cd18609">
    <property type="entry name" value="GH32-like"/>
    <property type="match status" value="1"/>
</dbReference>
<proteinExistence type="inferred from homology"/>
<name>A0A5C8HVK5_9MICO</name>
<dbReference type="Proteomes" id="UP000321034">
    <property type="component" value="Unassembled WGS sequence"/>
</dbReference>
<keyword evidence="7" id="KW-1185">Reference proteome</keyword>
<evidence type="ECO:0000256" key="4">
    <source>
        <dbReference type="ARBA" id="ARBA00023295"/>
    </source>
</evidence>
<dbReference type="InterPro" id="IPR001362">
    <property type="entry name" value="Glyco_hydro_32"/>
</dbReference>
<evidence type="ECO:0000256" key="2">
    <source>
        <dbReference type="ARBA" id="ARBA00012758"/>
    </source>
</evidence>
<dbReference type="OrthoDB" id="9759709at2"/>
<evidence type="ECO:0000256" key="3">
    <source>
        <dbReference type="ARBA" id="ARBA00022801"/>
    </source>
</evidence>
<evidence type="ECO:0000256" key="1">
    <source>
        <dbReference type="ARBA" id="ARBA00009902"/>
    </source>
</evidence>
<dbReference type="Pfam" id="PF00251">
    <property type="entry name" value="Glyco_hydro_32N"/>
    <property type="match status" value="1"/>
</dbReference>
<dbReference type="EC" id="3.2.1.26" evidence="2"/>
<dbReference type="RefSeq" id="WP_147895297.1">
    <property type="nucleotide sequence ID" value="NZ_BAAANR010000001.1"/>
</dbReference>
<dbReference type="PANTHER" id="PTHR43101:SF1">
    <property type="entry name" value="BETA-FRUCTOSIDASE"/>
    <property type="match status" value="1"/>
</dbReference>
<organism evidence="6 7">
    <name type="scientific">Microbacterium hatanonis</name>
    <dbReference type="NCBI Taxonomy" id="404366"/>
    <lineage>
        <taxon>Bacteria</taxon>
        <taxon>Bacillati</taxon>
        <taxon>Actinomycetota</taxon>
        <taxon>Actinomycetes</taxon>
        <taxon>Micrococcales</taxon>
        <taxon>Microbacteriaceae</taxon>
        <taxon>Microbacterium</taxon>
    </lineage>
</organism>
<evidence type="ECO:0000313" key="6">
    <source>
        <dbReference type="EMBL" id="TXK10099.1"/>
    </source>
</evidence>
<evidence type="ECO:0000313" key="7">
    <source>
        <dbReference type="Proteomes" id="UP000321034"/>
    </source>
</evidence>
<dbReference type="GO" id="GO:0005975">
    <property type="term" value="P:carbohydrate metabolic process"/>
    <property type="evidence" value="ECO:0007669"/>
    <property type="project" value="InterPro"/>
</dbReference>
<dbReference type="EMBL" id="VRSV01000002">
    <property type="protein sequence ID" value="TXK10099.1"/>
    <property type="molecule type" value="Genomic_DNA"/>
</dbReference>
<keyword evidence="4" id="KW-0326">Glycosidase</keyword>
<sequence length="320" mass="35277">MTFSRPDSWVWDFWIARDGETFHLFYLHAPRSLGDPDLRHRNARIGHAVSADLRAWDDLGVVLGPGPDGSIDASAVWTGCVVRDDARWLMFYTGSRFFRDGEITNVETVAMAESTDLHDWTKLPFALGADPERYEVLADGTWHEEAWRDPWVFRVGDEWHMLLTARARGAADDRDRGVVARARSSDLVEWTVEARVSAPGSGFAHLEVPQVVSGDGVEAVVFSCDSAHLAGDRAGQQGGIWVARRDPETGWIDAGEARLLVDESLYAGRIVRDTDGALSLMGFENVVDGAFEGRIGDPLRLDADDDGLLVLASDREGARA</sequence>
<keyword evidence="3 6" id="KW-0378">Hydrolase</keyword>
<reference evidence="6 7" key="1">
    <citation type="submission" date="2019-08" db="EMBL/GenBank/DDBJ databases">
        <authorList>
            <person name="Dong K."/>
        </authorList>
    </citation>
    <scope>NUCLEOTIDE SEQUENCE [LARGE SCALE GENOMIC DNA]</scope>
    <source>
        <strain evidence="6 7">JCM14558</strain>
    </source>
</reference>
<comment type="caution">
    <text evidence="6">The sequence shown here is derived from an EMBL/GenBank/DDBJ whole genome shotgun (WGS) entry which is preliminary data.</text>
</comment>
<dbReference type="AlphaFoldDB" id="A0A5C8HVK5"/>
<feature type="domain" description="Glycosyl hydrolase family 32 N-terminal" evidence="5">
    <location>
        <begin position="20"/>
        <end position="288"/>
    </location>
</feature>
<dbReference type="SUPFAM" id="SSF75005">
    <property type="entry name" value="Arabinanase/levansucrase/invertase"/>
    <property type="match status" value="1"/>
</dbReference>
<dbReference type="InterPro" id="IPR013148">
    <property type="entry name" value="Glyco_hydro_32_N"/>
</dbReference>
<dbReference type="Gene3D" id="2.115.10.20">
    <property type="entry name" value="Glycosyl hydrolase domain, family 43"/>
    <property type="match status" value="1"/>
</dbReference>
<dbReference type="PANTHER" id="PTHR43101">
    <property type="entry name" value="BETA-FRUCTOSIDASE"/>
    <property type="match status" value="1"/>
</dbReference>
<dbReference type="InterPro" id="IPR051214">
    <property type="entry name" value="GH32_Enzymes"/>
</dbReference>
<dbReference type="GO" id="GO:0004564">
    <property type="term" value="F:beta-fructofuranosidase activity"/>
    <property type="evidence" value="ECO:0007669"/>
    <property type="project" value="UniProtKB-EC"/>
</dbReference>
<accession>A0A5C8HVK5</accession>
<comment type="similarity">
    <text evidence="1">Belongs to the glycosyl hydrolase 32 family.</text>
</comment>
<dbReference type="SMART" id="SM00640">
    <property type="entry name" value="Glyco_32"/>
    <property type="match status" value="1"/>
</dbReference>
<gene>
    <name evidence="6" type="ORF">FVP77_14655</name>
</gene>
<dbReference type="InterPro" id="IPR023296">
    <property type="entry name" value="Glyco_hydro_beta-prop_sf"/>
</dbReference>
<evidence type="ECO:0000259" key="5">
    <source>
        <dbReference type="Pfam" id="PF00251"/>
    </source>
</evidence>